<dbReference type="InterPro" id="IPR002937">
    <property type="entry name" value="Amino_oxidase"/>
</dbReference>
<keyword evidence="3" id="KW-1185">Reference proteome</keyword>
<dbReference type="SUPFAM" id="SSF51905">
    <property type="entry name" value="FAD/NAD(P)-binding domain"/>
    <property type="match status" value="1"/>
</dbReference>
<dbReference type="PANTHER" id="PTHR42923">
    <property type="entry name" value="PROTOPORPHYRINOGEN OXIDASE"/>
    <property type="match status" value="1"/>
</dbReference>
<organism evidence="2 3">
    <name type="scientific">Methylosinus trichosporium (strain ATCC 35070 / NCIMB 11131 / UNIQEM 75 / OB3b)</name>
    <dbReference type="NCBI Taxonomy" id="595536"/>
    <lineage>
        <taxon>Bacteria</taxon>
        <taxon>Pseudomonadati</taxon>
        <taxon>Pseudomonadota</taxon>
        <taxon>Alphaproteobacteria</taxon>
        <taxon>Hyphomicrobiales</taxon>
        <taxon>Methylocystaceae</taxon>
        <taxon>Methylosinus</taxon>
    </lineage>
</organism>
<name>A0A2D2D2D1_METT3</name>
<dbReference type="RefSeq" id="WP_003610102.1">
    <property type="nucleotide sequence ID" value="NZ_ADVE02000001.1"/>
</dbReference>
<proteinExistence type="predicted"/>
<dbReference type="InterPro" id="IPR006311">
    <property type="entry name" value="TAT_signal"/>
</dbReference>
<dbReference type="STRING" id="595536.GCA_000178815_02034"/>
<sequence>MLRKPARCDTTTDGISRRDFVNGLLVAGAGLTPLRALAAGEACDGAIGLDPRVLRGGNLPATFLVSHWLRDGRLDIGANAVTVAPGCDDVAGAFPIIDGGESFDAIIVGGGLAGLSAAFHFLRERPAARLLILEAGPTLGGNAGRDDAAPLPGPAATAGAYCAIPGGDWLKTVYRELGVDWNALLISDPVDSFFLDEHAPGALPGARGWSIDTFESGLARLPYAPKILADFERARKAILRLGDAGVTDPADESPPEHDTLAMASLDHYLRITLGCDAAVSDFFTAYTLTAFGGTAAQVNAHSAIGFLASEFQRHAIFTFPGGTSELARRFQRWLGEEPDAPPRVELNATVLRIDPQSQRAGASLVYHQDRVFRRVEARRIIVAAPAQAARRLVDHISDTARRQAWSQIHAAPIVVANVALRRAAPLVQLGLGYSQSWFGGRHFVNFTIADWAGGARADAGRATTLTFYGGCSAELDALPEARMALMRTPFTDYEDSLRSDVARVLRGADFDFDRDVTALYLYRWGHSMLRPPPGWLFGPAAKAGGAPDRAAAPRRIACAPLGPLVFAGQHAQGAPSVESALASGRRAALQAL</sequence>
<dbReference type="Gene3D" id="1.10.405.10">
    <property type="entry name" value="Guanine Nucleotide Dissociation Inhibitor, domain 1"/>
    <property type="match status" value="1"/>
</dbReference>
<gene>
    <name evidence="2" type="ORF">CQW49_15740</name>
</gene>
<dbReference type="PANTHER" id="PTHR42923:SF3">
    <property type="entry name" value="PROTOPORPHYRINOGEN OXIDASE"/>
    <property type="match status" value="1"/>
</dbReference>
<dbReference type="GO" id="GO:0016491">
    <property type="term" value="F:oxidoreductase activity"/>
    <property type="evidence" value="ECO:0007669"/>
    <property type="project" value="InterPro"/>
</dbReference>
<evidence type="ECO:0000259" key="1">
    <source>
        <dbReference type="Pfam" id="PF01593"/>
    </source>
</evidence>
<evidence type="ECO:0000313" key="2">
    <source>
        <dbReference type="EMBL" id="ATQ69171.1"/>
    </source>
</evidence>
<protein>
    <submittedName>
        <fullName evidence="2">Lycopene beta cyclase</fullName>
    </submittedName>
</protein>
<dbReference type="Gene3D" id="3.90.660.10">
    <property type="match status" value="1"/>
</dbReference>
<evidence type="ECO:0000313" key="3">
    <source>
        <dbReference type="Proteomes" id="UP000230709"/>
    </source>
</evidence>
<dbReference type="KEGG" id="mtw:CQW49_15740"/>
<dbReference type="Gene3D" id="3.50.50.60">
    <property type="entry name" value="FAD/NAD(P)-binding domain"/>
    <property type="match status" value="1"/>
</dbReference>
<reference evidence="3" key="1">
    <citation type="submission" date="2017-10" db="EMBL/GenBank/DDBJ databases">
        <title>Completed PacBio SMRT sequence of Methylosinus trichosporium OB3b reveals presence of a third large plasmid.</title>
        <authorList>
            <person name="Charles T.C."/>
            <person name="Lynch M.D.J."/>
            <person name="Heil J.R."/>
            <person name="Cheng J."/>
        </authorList>
    </citation>
    <scope>NUCLEOTIDE SEQUENCE [LARGE SCALE GENOMIC DNA]</scope>
    <source>
        <strain evidence="3">OB3b</strain>
    </source>
</reference>
<dbReference type="InterPro" id="IPR050464">
    <property type="entry name" value="Zeta_carotene_desat/Oxidored"/>
</dbReference>
<feature type="domain" description="Amine oxidase" evidence="1">
    <location>
        <begin position="112"/>
        <end position="588"/>
    </location>
</feature>
<dbReference type="AlphaFoldDB" id="A0A2D2D2D1"/>
<dbReference type="Proteomes" id="UP000230709">
    <property type="component" value="Chromosome"/>
</dbReference>
<dbReference type="Pfam" id="PF01593">
    <property type="entry name" value="Amino_oxidase"/>
    <property type="match status" value="1"/>
</dbReference>
<dbReference type="EMBL" id="CP023737">
    <property type="protein sequence ID" value="ATQ69171.1"/>
    <property type="molecule type" value="Genomic_DNA"/>
</dbReference>
<accession>A0A2D2D2D1</accession>
<dbReference type="InterPro" id="IPR036188">
    <property type="entry name" value="FAD/NAD-bd_sf"/>
</dbReference>
<dbReference type="PROSITE" id="PS51318">
    <property type="entry name" value="TAT"/>
    <property type="match status" value="1"/>
</dbReference>